<keyword evidence="7" id="KW-1185">Reference proteome</keyword>
<dbReference type="InterPro" id="IPR000387">
    <property type="entry name" value="Tyr_Pase_dom"/>
</dbReference>
<dbReference type="InterPro" id="IPR020422">
    <property type="entry name" value="TYR_PHOSPHATASE_DUAL_dom"/>
</dbReference>
<gene>
    <name evidence="6" type="ORF">C450_02344</name>
</gene>
<dbReference type="SMART" id="SM00404">
    <property type="entry name" value="PTPc_motif"/>
    <property type="match status" value="1"/>
</dbReference>
<evidence type="ECO:0000313" key="6">
    <source>
        <dbReference type="EMBL" id="EMA55569.1"/>
    </source>
</evidence>
<dbReference type="PROSITE" id="PS00383">
    <property type="entry name" value="TYR_PHOSPHATASE_1"/>
    <property type="match status" value="1"/>
</dbReference>
<dbReference type="GO" id="GO:0005737">
    <property type="term" value="C:cytoplasm"/>
    <property type="evidence" value="ECO:0007669"/>
    <property type="project" value="TreeGrafter"/>
</dbReference>
<feature type="region of interest" description="Disordered" evidence="4">
    <location>
        <begin position="1"/>
        <end position="22"/>
    </location>
</feature>
<keyword evidence="3" id="KW-0904">Protein phosphatase</keyword>
<feature type="domain" description="Tyrosine specific protein phosphatases" evidence="5">
    <location>
        <begin position="89"/>
        <end position="157"/>
    </location>
</feature>
<comment type="caution">
    <text evidence="6">The sequence shown here is derived from an EMBL/GenBank/DDBJ whole genome shotgun (WGS) entry which is preliminary data.</text>
</comment>
<organism evidence="6 7">
    <name type="scientific">Halococcus salifodinae DSM 8989</name>
    <dbReference type="NCBI Taxonomy" id="1227456"/>
    <lineage>
        <taxon>Archaea</taxon>
        <taxon>Methanobacteriati</taxon>
        <taxon>Methanobacteriota</taxon>
        <taxon>Stenosarchaea group</taxon>
        <taxon>Halobacteria</taxon>
        <taxon>Halobacteriales</taxon>
        <taxon>Halococcaceae</taxon>
        <taxon>Halococcus</taxon>
    </lineage>
</organism>
<dbReference type="CDD" id="cd14498">
    <property type="entry name" value="DSP"/>
    <property type="match status" value="1"/>
</dbReference>
<dbReference type="RefSeq" id="WP_005039509.1">
    <property type="nucleotide sequence ID" value="NZ_AOME01000013.1"/>
</dbReference>
<dbReference type="PATRIC" id="fig|1227456.3.peg.491"/>
<evidence type="ECO:0000256" key="1">
    <source>
        <dbReference type="ARBA" id="ARBA00008601"/>
    </source>
</evidence>
<accession>M0NER5</accession>
<dbReference type="InterPro" id="IPR016130">
    <property type="entry name" value="Tyr_Pase_AS"/>
</dbReference>
<evidence type="ECO:0000259" key="5">
    <source>
        <dbReference type="PROSITE" id="PS50056"/>
    </source>
</evidence>
<evidence type="ECO:0000256" key="4">
    <source>
        <dbReference type="SAM" id="MobiDB-lite"/>
    </source>
</evidence>
<dbReference type="InterPro" id="IPR003595">
    <property type="entry name" value="Tyr_Pase_cat"/>
</dbReference>
<dbReference type="SMART" id="SM00195">
    <property type="entry name" value="DSPc"/>
    <property type="match status" value="1"/>
</dbReference>
<dbReference type="GO" id="GO:0004721">
    <property type="term" value="F:phosphoprotein phosphatase activity"/>
    <property type="evidence" value="ECO:0007669"/>
    <property type="project" value="UniProtKB-KW"/>
</dbReference>
<dbReference type="Gene3D" id="3.90.190.10">
    <property type="entry name" value="Protein tyrosine phosphatase superfamily"/>
    <property type="match status" value="1"/>
</dbReference>
<keyword evidence="2" id="KW-0378">Hydrolase</keyword>
<dbReference type="EMBL" id="AOME01000013">
    <property type="protein sequence ID" value="EMA55569.1"/>
    <property type="molecule type" value="Genomic_DNA"/>
</dbReference>
<dbReference type="STRING" id="1227456.C450_02344"/>
<dbReference type="PANTHER" id="PTHR45961:SF9">
    <property type="entry name" value="DUAL SPECIFICITY PROTEIN PHOSPHATASE 14"/>
    <property type="match status" value="1"/>
</dbReference>
<dbReference type="InterPro" id="IPR029021">
    <property type="entry name" value="Prot-tyrosine_phosphatase-like"/>
</dbReference>
<reference evidence="6 7" key="1">
    <citation type="journal article" date="2014" name="PLoS Genet.">
        <title>Phylogenetically driven sequencing of extremely halophilic archaea reveals strategies for static and dynamic osmo-response.</title>
        <authorList>
            <person name="Becker E.A."/>
            <person name="Seitzer P.M."/>
            <person name="Tritt A."/>
            <person name="Larsen D."/>
            <person name="Krusor M."/>
            <person name="Yao A.I."/>
            <person name="Wu D."/>
            <person name="Madern D."/>
            <person name="Eisen J.A."/>
            <person name="Darling A.E."/>
            <person name="Facciotti M.T."/>
        </authorList>
    </citation>
    <scope>NUCLEOTIDE SEQUENCE [LARGE SCALE GENOMIC DNA]</scope>
    <source>
        <strain evidence="6 7">DSM 8989</strain>
    </source>
</reference>
<dbReference type="InterPro" id="IPR000340">
    <property type="entry name" value="Dual-sp_phosphatase_cat-dom"/>
</dbReference>
<dbReference type="Pfam" id="PF00782">
    <property type="entry name" value="DSPc"/>
    <property type="match status" value="1"/>
</dbReference>
<protein>
    <submittedName>
        <fullName evidence="6">Dual specificity protein phosphatase</fullName>
    </submittedName>
</protein>
<comment type="similarity">
    <text evidence="1">Belongs to the protein-tyrosine phosphatase family. Non-receptor class dual specificity subfamily.</text>
</comment>
<proteinExistence type="inferred from homology"/>
<dbReference type="Proteomes" id="UP000011625">
    <property type="component" value="Unassembled WGS sequence"/>
</dbReference>
<sequence>MNPDEPDRTAPTPNRTDTPEPIVRPFGYVADEPIVRRIGDRDLFLGNWFAAAPERHDHAFAHVLSATSEERPLTTHHHPLDDGPGNDWPAFEAAVDTARALYRRDGSVLIHCKAGISRSSVLVATTLAAEEDRRLDDAFAIVHEARPHAVSHPALHESAVIYLAARR</sequence>
<evidence type="ECO:0000256" key="3">
    <source>
        <dbReference type="ARBA" id="ARBA00022912"/>
    </source>
</evidence>
<dbReference type="PROSITE" id="PS50056">
    <property type="entry name" value="TYR_PHOSPHATASE_2"/>
    <property type="match status" value="1"/>
</dbReference>
<dbReference type="AlphaFoldDB" id="M0NER5"/>
<dbReference type="SUPFAM" id="SSF52799">
    <property type="entry name" value="(Phosphotyrosine protein) phosphatases II"/>
    <property type="match status" value="1"/>
</dbReference>
<dbReference type="InterPro" id="IPR052103">
    <property type="entry name" value="Dual_spec_Phospatases"/>
</dbReference>
<dbReference type="PANTHER" id="PTHR45961">
    <property type="entry name" value="IP21249P"/>
    <property type="match status" value="1"/>
</dbReference>
<evidence type="ECO:0000313" key="7">
    <source>
        <dbReference type="Proteomes" id="UP000011625"/>
    </source>
</evidence>
<evidence type="ECO:0000256" key="2">
    <source>
        <dbReference type="ARBA" id="ARBA00022801"/>
    </source>
</evidence>
<dbReference type="OrthoDB" id="204030at2157"/>
<name>M0NER5_9EURY</name>